<name>A0A840P9E7_9ACTN</name>
<comment type="caution">
    <text evidence="1">The sequence shown here is derived from an EMBL/GenBank/DDBJ whole genome shotgun (WGS) entry which is preliminary data.</text>
</comment>
<evidence type="ECO:0000313" key="1">
    <source>
        <dbReference type="EMBL" id="MBB5134471.1"/>
    </source>
</evidence>
<dbReference type="Proteomes" id="UP000578449">
    <property type="component" value="Unassembled WGS sequence"/>
</dbReference>
<gene>
    <name evidence="1" type="ORF">HNP84_004203</name>
</gene>
<sequence>MRKAFAHDAVVALEPHGDPRAPGAAITAALCGHWDHEPPCPIAPHHTSADHNGHELSLHVLFAADPAMEPEVRRRIETALAHSTLEGPDGLVTRWRLLHAHPARVHDDESHHAERLIQS</sequence>
<dbReference type="RefSeq" id="WP_185051374.1">
    <property type="nucleotide sequence ID" value="NZ_BAABIX010000007.1"/>
</dbReference>
<protein>
    <submittedName>
        <fullName evidence="1">Uncharacterized protein</fullName>
    </submittedName>
</protein>
<accession>A0A840P9E7</accession>
<reference evidence="1 2" key="1">
    <citation type="submission" date="2020-08" db="EMBL/GenBank/DDBJ databases">
        <title>Genomic Encyclopedia of Type Strains, Phase IV (KMG-IV): sequencing the most valuable type-strain genomes for metagenomic binning, comparative biology and taxonomic classification.</title>
        <authorList>
            <person name="Goeker M."/>
        </authorList>
    </citation>
    <scope>NUCLEOTIDE SEQUENCE [LARGE SCALE GENOMIC DNA]</scope>
    <source>
        <strain evidence="1 2">DSM 45615</strain>
    </source>
</reference>
<evidence type="ECO:0000313" key="2">
    <source>
        <dbReference type="Proteomes" id="UP000578449"/>
    </source>
</evidence>
<proteinExistence type="predicted"/>
<dbReference type="AlphaFoldDB" id="A0A840P9E7"/>
<organism evidence="1 2">
    <name type="scientific">Thermocatellispora tengchongensis</name>
    <dbReference type="NCBI Taxonomy" id="1073253"/>
    <lineage>
        <taxon>Bacteria</taxon>
        <taxon>Bacillati</taxon>
        <taxon>Actinomycetota</taxon>
        <taxon>Actinomycetes</taxon>
        <taxon>Streptosporangiales</taxon>
        <taxon>Streptosporangiaceae</taxon>
        <taxon>Thermocatellispora</taxon>
    </lineage>
</organism>
<dbReference type="EMBL" id="JACHGN010000008">
    <property type="protein sequence ID" value="MBB5134471.1"/>
    <property type="molecule type" value="Genomic_DNA"/>
</dbReference>
<keyword evidence="2" id="KW-1185">Reference proteome</keyword>